<keyword evidence="1" id="KW-1133">Transmembrane helix</keyword>
<proteinExistence type="predicted"/>
<name>A0AAN9KJH8_CLITE</name>
<keyword evidence="1" id="KW-0472">Membrane</keyword>
<dbReference type="Proteomes" id="UP001359559">
    <property type="component" value="Unassembled WGS sequence"/>
</dbReference>
<sequence>MFHDIRKQHYFNLKREMLNPFVVQHIVLLAFLIVLKNVLLTFLIGRIHIKNLNRVTTSLLYYSYLVCSVEEY</sequence>
<comment type="caution">
    <text evidence="2">The sequence shown here is derived from an EMBL/GenBank/DDBJ whole genome shotgun (WGS) entry which is preliminary data.</text>
</comment>
<evidence type="ECO:0000313" key="3">
    <source>
        <dbReference type="Proteomes" id="UP001359559"/>
    </source>
</evidence>
<organism evidence="2 3">
    <name type="scientific">Clitoria ternatea</name>
    <name type="common">Butterfly pea</name>
    <dbReference type="NCBI Taxonomy" id="43366"/>
    <lineage>
        <taxon>Eukaryota</taxon>
        <taxon>Viridiplantae</taxon>
        <taxon>Streptophyta</taxon>
        <taxon>Embryophyta</taxon>
        <taxon>Tracheophyta</taxon>
        <taxon>Spermatophyta</taxon>
        <taxon>Magnoliopsida</taxon>
        <taxon>eudicotyledons</taxon>
        <taxon>Gunneridae</taxon>
        <taxon>Pentapetalae</taxon>
        <taxon>rosids</taxon>
        <taxon>fabids</taxon>
        <taxon>Fabales</taxon>
        <taxon>Fabaceae</taxon>
        <taxon>Papilionoideae</taxon>
        <taxon>50 kb inversion clade</taxon>
        <taxon>NPAAA clade</taxon>
        <taxon>indigoferoid/millettioid clade</taxon>
        <taxon>Phaseoleae</taxon>
        <taxon>Clitoria</taxon>
    </lineage>
</organism>
<dbReference type="EMBL" id="JAYKXN010000001">
    <property type="protein sequence ID" value="KAK7318552.1"/>
    <property type="molecule type" value="Genomic_DNA"/>
</dbReference>
<reference evidence="2 3" key="1">
    <citation type="submission" date="2024-01" db="EMBL/GenBank/DDBJ databases">
        <title>The genomes of 5 underutilized Papilionoideae crops provide insights into root nodulation and disease resistance.</title>
        <authorList>
            <person name="Yuan L."/>
        </authorList>
    </citation>
    <scope>NUCLEOTIDE SEQUENCE [LARGE SCALE GENOMIC DNA]</scope>
    <source>
        <strain evidence="2">LY-2023</strain>
        <tissue evidence="2">Leaf</tissue>
    </source>
</reference>
<feature type="transmembrane region" description="Helical" evidence="1">
    <location>
        <begin position="22"/>
        <end position="44"/>
    </location>
</feature>
<gene>
    <name evidence="2" type="ORF">RJT34_03255</name>
</gene>
<evidence type="ECO:0000313" key="2">
    <source>
        <dbReference type="EMBL" id="KAK7318552.1"/>
    </source>
</evidence>
<keyword evidence="3" id="KW-1185">Reference proteome</keyword>
<evidence type="ECO:0000256" key="1">
    <source>
        <dbReference type="SAM" id="Phobius"/>
    </source>
</evidence>
<protein>
    <submittedName>
        <fullName evidence="2">Uncharacterized protein</fullName>
    </submittedName>
</protein>
<dbReference type="AlphaFoldDB" id="A0AAN9KJH8"/>
<keyword evidence="1" id="KW-0812">Transmembrane</keyword>
<accession>A0AAN9KJH8</accession>